<comment type="caution">
    <text evidence="2">The sequence shown here is derived from an EMBL/GenBank/DDBJ whole genome shotgun (WGS) entry which is preliminary data.</text>
</comment>
<dbReference type="AlphaFoldDB" id="A0AAV7XY56"/>
<evidence type="ECO:0000313" key="2">
    <source>
        <dbReference type="EMBL" id="KAJ1528951.1"/>
    </source>
</evidence>
<feature type="compositionally biased region" description="Polar residues" evidence="1">
    <location>
        <begin position="95"/>
        <end position="105"/>
    </location>
</feature>
<organism evidence="2 3">
    <name type="scientific">Megalurothrips usitatus</name>
    <name type="common">bean blossom thrips</name>
    <dbReference type="NCBI Taxonomy" id="439358"/>
    <lineage>
        <taxon>Eukaryota</taxon>
        <taxon>Metazoa</taxon>
        <taxon>Ecdysozoa</taxon>
        <taxon>Arthropoda</taxon>
        <taxon>Hexapoda</taxon>
        <taxon>Insecta</taxon>
        <taxon>Pterygota</taxon>
        <taxon>Neoptera</taxon>
        <taxon>Paraneoptera</taxon>
        <taxon>Thysanoptera</taxon>
        <taxon>Terebrantia</taxon>
        <taxon>Thripoidea</taxon>
        <taxon>Thripidae</taxon>
        <taxon>Megalurothrips</taxon>
    </lineage>
</organism>
<accession>A0AAV7XY56</accession>
<reference evidence="2" key="1">
    <citation type="submission" date="2022-12" db="EMBL/GenBank/DDBJ databases">
        <title>Chromosome-level genome assembly of the bean flower thrips Megalurothrips usitatus.</title>
        <authorList>
            <person name="Ma L."/>
            <person name="Liu Q."/>
            <person name="Li H."/>
            <person name="Cai W."/>
        </authorList>
    </citation>
    <scope>NUCLEOTIDE SEQUENCE</scope>
    <source>
        <strain evidence="2">Cailab_2022a</strain>
    </source>
</reference>
<gene>
    <name evidence="2" type="ORF">ONE63_007319</name>
</gene>
<evidence type="ECO:0008006" key="4">
    <source>
        <dbReference type="Google" id="ProtNLM"/>
    </source>
</evidence>
<evidence type="ECO:0000313" key="3">
    <source>
        <dbReference type="Proteomes" id="UP001075354"/>
    </source>
</evidence>
<sequence length="105" mass="10878">MVRGGDGEKAMQAQAVLVVAAAVAAGGGGPGPPVLPVCHRDHRGAAPPRRPARKGTTPGHHLQDTNGDLTELARRATLGHCVRADAGQRRRHRQTASSSAGPRRC</sequence>
<dbReference type="Proteomes" id="UP001075354">
    <property type="component" value="Chromosome 4"/>
</dbReference>
<name>A0AAV7XY56_9NEOP</name>
<dbReference type="EMBL" id="JAPTSV010000004">
    <property type="protein sequence ID" value="KAJ1528951.1"/>
    <property type="molecule type" value="Genomic_DNA"/>
</dbReference>
<protein>
    <recommendedName>
        <fullName evidence="4">Secreted protein</fullName>
    </recommendedName>
</protein>
<proteinExistence type="predicted"/>
<evidence type="ECO:0000256" key="1">
    <source>
        <dbReference type="SAM" id="MobiDB-lite"/>
    </source>
</evidence>
<feature type="region of interest" description="Disordered" evidence="1">
    <location>
        <begin position="24"/>
        <end position="105"/>
    </location>
</feature>
<keyword evidence="3" id="KW-1185">Reference proteome</keyword>